<dbReference type="Proteomes" id="UP000561326">
    <property type="component" value="Unassembled WGS sequence"/>
</dbReference>
<dbReference type="InterPro" id="IPR000160">
    <property type="entry name" value="GGDEF_dom"/>
</dbReference>
<dbReference type="AlphaFoldDB" id="A0A848D571"/>
<protein>
    <submittedName>
        <fullName evidence="3">GGDEF domain-containing protein</fullName>
    </submittedName>
</protein>
<proteinExistence type="predicted"/>
<accession>A0A848D571</accession>
<dbReference type="Gene3D" id="3.30.70.270">
    <property type="match status" value="1"/>
</dbReference>
<dbReference type="EMBL" id="JABAGO010000085">
    <property type="protein sequence ID" value="NMF01403.1"/>
    <property type="molecule type" value="Genomic_DNA"/>
</dbReference>
<gene>
    <name evidence="3" type="ORF">HF838_24740</name>
</gene>
<dbReference type="InterPro" id="IPR029787">
    <property type="entry name" value="Nucleotide_cyclase"/>
</dbReference>
<dbReference type="GO" id="GO:0071111">
    <property type="term" value="F:cyclic-guanylate-specific phosphodiesterase activity"/>
    <property type="evidence" value="ECO:0007669"/>
    <property type="project" value="InterPro"/>
</dbReference>
<dbReference type="Pfam" id="PF00571">
    <property type="entry name" value="CBS"/>
    <property type="match status" value="2"/>
</dbReference>
<dbReference type="Pfam" id="PF00563">
    <property type="entry name" value="EAL"/>
    <property type="match status" value="1"/>
</dbReference>
<dbReference type="InterPro" id="IPR043128">
    <property type="entry name" value="Rev_trsase/Diguanyl_cyclase"/>
</dbReference>
<dbReference type="SMART" id="SM00267">
    <property type="entry name" value="GGDEF"/>
    <property type="match status" value="1"/>
</dbReference>
<dbReference type="SUPFAM" id="SSF141868">
    <property type="entry name" value="EAL domain-like"/>
    <property type="match status" value="1"/>
</dbReference>
<dbReference type="Pfam" id="PF00990">
    <property type="entry name" value="GGDEF"/>
    <property type="match status" value="1"/>
</dbReference>
<dbReference type="NCBIfam" id="TIGR00254">
    <property type="entry name" value="GGDEF"/>
    <property type="match status" value="1"/>
</dbReference>
<dbReference type="Gene3D" id="3.20.20.450">
    <property type="entry name" value="EAL domain"/>
    <property type="match status" value="1"/>
</dbReference>
<evidence type="ECO:0000259" key="1">
    <source>
        <dbReference type="PROSITE" id="PS50883"/>
    </source>
</evidence>
<dbReference type="CDD" id="cd01949">
    <property type="entry name" value="GGDEF"/>
    <property type="match status" value="1"/>
</dbReference>
<dbReference type="PROSITE" id="PS50883">
    <property type="entry name" value="EAL"/>
    <property type="match status" value="1"/>
</dbReference>
<name>A0A848D571_ANEAE</name>
<sequence>MFSLFKNLRKTKTPFVYTDQRVQVKRRLENELAAGRHVVLLYLDIMKLSDIELKFGYMAAGRILQHMDQALLIACRHSLMPPTRLIAIQKLWADDYAVYLSFEQHCTDVLVHHICITLKHEVEKVLNRKITHSHISNIEVHIGYAKIEGLDLAKDMYSSVKLASQMAKCGFMSEEFKQMQEFRRIMEQEDIHTIIQPIVSLKTGVPLGWETLVRGPENSCFHSPGQLFSFAQKTGTSFQLESLCRRHAVKRLGQLRPSEKLFINLDARSIDDPFLLRGRVFKLMEQYQLNPHNIVFEITERHAIKNFASFRTIIQAYRKKGYLIAVDDAGAGYSSLEAIAEIYPDYIKLDMALIRNIDSDAVKQALVETFVQFADKVKCRIIGEGIETESELETLVKLGVDYGQGFLLGRPGRDGAPITEQAINKLRQLQEERSMLQFEEPSGKVGDIVRSTVCVNQDTLVREVHHIFERNAKIDSIVVLEGRIPRGLIMRFQLYKILGGQYGVALYYEKPVSQLMNRSPLIVDRRENIELVAKNAMERQSFYLYDVVIITEKGQYTGVVTVQSLLDMLAKAKLEIAAVSNPLTGLPGNVRIDREIAVRLGKRNDFTVIYADLDKFKWFNDQFGFELGDEIIRRTAQMLGTAIRVSGGKHCFLGHIGGDDFIMITPPDHVDEIVLYVRQRFHDHFQDIAGDEKDVGTILSISMAGIRCVPGVYKSSGQVAEKAARVKKEAKKIIGISYIEDTELCNQAHM</sequence>
<feature type="domain" description="GGDEF" evidence="2">
    <location>
        <begin position="604"/>
        <end position="744"/>
    </location>
</feature>
<organism evidence="3 4">
    <name type="scientific">Aneurinibacillus aneurinilyticus</name>
    <name type="common">Bacillus aneurinolyticus</name>
    <dbReference type="NCBI Taxonomy" id="1391"/>
    <lineage>
        <taxon>Bacteria</taxon>
        <taxon>Bacillati</taxon>
        <taxon>Bacillota</taxon>
        <taxon>Bacilli</taxon>
        <taxon>Bacillales</taxon>
        <taxon>Paenibacillaceae</taxon>
        <taxon>Aneurinibacillus group</taxon>
        <taxon>Aneurinibacillus</taxon>
    </lineage>
</organism>
<dbReference type="CDD" id="cd01948">
    <property type="entry name" value="EAL"/>
    <property type="match status" value="1"/>
</dbReference>
<feature type="domain" description="EAL" evidence="1">
    <location>
        <begin position="175"/>
        <end position="425"/>
    </location>
</feature>
<dbReference type="InterPro" id="IPR035919">
    <property type="entry name" value="EAL_sf"/>
</dbReference>
<evidence type="ECO:0000313" key="4">
    <source>
        <dbReference type="Proteomes" id="UP000561326"/>
    </source>
</evidence>
<dbReference type="PANTHER" id="PTHR33121">
    <property type="entry name" value="CYCLIC DI-GMP PHOSPHODIESTERASE PDEF"/>
    <property type="match status" value="1"/>
</dbReference>
<evidence type="ECO:0000313" key="3">
    <source>
        <dbReference type="EMBL" id="NMF01403.1"/>
    </source>
</evidence>
<dbReference type="InterPro" id="IPR050706">
    <property type="entry name" value="Cyclic-di-GMP_PDE-like"/>
</dbReference>
<reference evidence="3 4" key="1">
    <citation type="submission" date="2020-04" db="EMBL/GenBank/DDBJ databases">
        <authorList>
            <person name="Hitch T.C.A."/>
            <person name="Wylensek D."/>
            <person name="Clavel T."/>
        </authorList>
    </citation>
    <scope>NUCLEOTIDE SEQUENCE [LARGE SCALE GENOMIC DNA]</scope>
    <source>
        <strain evidence="3 4">WB01_D5_05</strain>
    </source>
</reference>
<dbReference type="InterPro" id="IPR046342">
    <property type="entry name" value="CBS_dom_sf"/>
</dbReference>
<dbReference type="RefSeq" id="WP_168976735.1">
    <property type="nucleotide sequence ID" value="NZ_JABAGO010000085.1"/>
</dbReference>
<dbReference type="InterPro" id="IPR000644">
    <property type="entry name" value="CBS_dom"/>
</dbReference>
<dbReference type="SUPFAM" id="SSF55073">
    <property type="entry name" value="Nucleotide cyclase"/>
    <property type="match status" value="1"/>
</dbReference>
<dbReference type="InterPro" id="IPR001633">
    <property type="entry name" value="EAL_dom"/>
</dbReference>
<dbReference type="PANTHER" id="PTHR33121:SF76">
    <property type="entry name" value="SIGNALING PROTEIN"/>
    <property type="match status" value="1"/>
</dbReference>
<dbReference type="SUPFAM" id="SSF54631">
    <property type="entry name" value="CBS-domain pair"/>
    <property type="match status" value="1"/>
</dbReference>
<dbReference type="Gene3D" id="3.10.580.10">
    <property type="entry name" value="CBS-domain"/>
    <property type="match status" value="1"/>
</dbReference>
<evidence type="ECO:0000259" key="2">
    <source>
        <dbReference type="PROSITE" id="PS50887"/>
    </source>
</evidence>
<dbReference type="PROSITE" id="PS50887">
    <property type="entry name" value="GGDEF"/>
    <property type="match status" value="1"/>
</dbReference>
<dbReference type="SMART" id="SM00052">
    <property type="entry name" value="EAL"/>
    <property type="match status" value="1"/>
</dbReference>
<comment type="caution">
    <text evidence="3">The sequence shown here is derived from an EMBL/GenBank/DDBJ whole genome shotgun (WGS) entry which is preliminary data.</text>
</comment>